<proteinExistence type="inferred from homology"/>
<feature type="signal peptide" evidence="6">
    <location>
        <begin position="1"/>
        <end position="17"/>
    </location>
</feature>
<feature type="region of interest" description="Disordered" evidence="5">
    <location>
        <begin position="18"/>
        <end position="37"/>
    </location>
</feature>
<organism evidence="8">
    <name type="scientific">Metarhizium acridum (strain CQMa 102)</name>
    <dbReference type="NCBI Taxonomy" id="655827"/>
    <lineage>
        <taxon>Eukaryota</taxon>
        <taxon>Fungi</taxon>
        <taxon>Dikarya</taxon>
        <taxon>Ascomycota</taxon>
        <taxon>Pezizomycotina</taxon>
        <taxon>Sordariomycetes</taxon>
        <taxon>Hypocreomycetidae</taxon>
        <taxon>Hypocreales</taxon>
        <taxon>Clavicipitaceae</taxon>
        <taxon>Metarhizium</taxon>
    </lineage>
</organism>
<dbReference type="InParanoid" id="E9DWX3"/>
<feature type="chain" id="PRO_5003234837" description="Stanniocalcin family protein" evidence="6">
    <location>
        <begin position="18"/>
        <end position="342"/>
    </location>
</feature>
<reference evidence="7 8" key="1">
    <citation type="journal article" date="2011" name="PLoS Genet.">
        <title>Genome sequencing and comparative transcriptomics of the model entomopathogenic fungi Metarhizium anisopliae and M. acridum.</title>
        <authorList>
            <person name="Gao Q."/>
            <person name="Jin K."/>
            <person name="Ying S.H."/>
            <person name="Zhang Y."/>
            <person name="Xiao G."/>
            <person name="Shang Y."/>
            <person name="Duan Z."/>
            <person name="Hu X."/>
            <person name="Xie X.Q."/>
            <person name="Zhou G."/>
            <person name="Peng G."/>
            <person name="Luo Z."/>
            <person name="Huang W."/>
            <person name="Wang B."/>
            <person name="Fang W."/>
            <person name="Wang S."/>
            <person name="Zhong Y."/>
            <person name="Ma L.J."/>
            <person name="St Leger R.J."/>
            <person name="Zhao G.P."/>
            <person name="Pei Y."/>
            <person name="Feng M.G."/>
            <person name="Xia Y."/>
            <person name="Wang C."/>
        </authorList>
    </citation>
    <scope>NUCLEOTIDE SEQUENCE [LARGE SCALE GENOMIC DNA]</scope>
    <source>
        <strain evidence="7 8">CQMa 102</strain>
    </source>
</reference>
<name>E9DWX3_METAQ</name>
<keyword evidence="6" id="KW-0732">Signal</keyword>
<dbReference type="AlphaFoldDB" id="E9DWX3"/>
<dbReference type="STRING" id="655827.E9DWX3"/>
<accession>E9DWX3</accession>
<evidence type="ECO:0000313" key="7">
    <source>
        <dbReference type="EMBL" id="EFY91836.1"/>
    </source>
</evidence>
<evidence type="ECO:0000256" key="3">
    <source>
        <dbReference type="ARBA" id="ARBA00022702"/>
    </source>
</evidence>
<protein>
    <recommendedName>
        <fullName evidence="9">Stanniocalcin family protein</fullName>
    </recommendedName>
</protein>
<dbReference type="GO" id="GO:0005179">
    <property type="term" value="F:hormone activity"/>
    <property type="evidence" value="ECO:0007669"/>
    <property type="project" value="UniProtKB-KW"/>
</dbReference>
<keyword evidence="4" id="KW-1015">Disulfide bond</keyword>
<evidence type="ECO:0000256" key="4">
    <source>
        <dbReference type="ARBA" id="ARBA00023157"/>
    </source>
</evidence>
<dbReference type="OrthoDB" id="5062141at2759"/>
<evidence type="ECO:0000256" key="5">
    <source>
        <dbReference type="SAM" id="MobiDB-lite"/>
    </source>
</evidence>
<dbReference type="PANTHER" id="PTHR11245">
    <property type="entry name" value="STANNIOCALCIN"/>
    <property type="match status" value="1"/>
</dbReference>
<keyword evidence="3" id="KW-0372">Hormone</keyword>
<sequence>MLSGCIFLLSWAFPATAEPAPERPSCSPTLIPDGLTDKPSNNGGAPLILKPSCSKLNTSSHAVFLRGKPGVSPFAEFGALVNDTTITPEGITINGLNDGHNAFTVVATDRHGQILMGNFMLPVGGNNTPHSVVEEYEGILSRTNPSPCTKCSGCGACPASPMCQPSCQNPDFGSCDFYTTCAEASLHCGPSGYPIRYGDKICNHFKSRMGAFSDQGQRWINTTMSCLQKALIGPLTDCGATCDGITAAAFDSHAPCYVNSGVCDLPLGDLLQLVITLNTDLFVGPAMQQILSTVKGCAAHFIGGIEAGVLELKQPIIKDKRYAQDHLAKVVILEGVKKQLLK</sequence>
<evidence type="ECO:0000256" key="6">
    <source>
        <dbReference type="SAM" id="SignalP"/>
    </source>
</evidence>
<dbReference type="InterPro" id="IPR004978">
    <property type="entry name" value="Stanniocalcin"/>
</dbReference>
<comment type="similarity">
    <text evidence="1">Belongs to the stanniocalcin family.</text>
</comment>
<dbReference type="EMBL" id="GL698479">
    <property type="protein sequence ID" value="EFY91836.1"/>
    <property type="molecule type" value="Genomic_DNA"/>
</dbReference>
<evidence type="ECO:0000256" key="2">
    <source>
        <dbReference type="ARBA" id="ARBA00011748"/>
    </source>
</evidence>
<dbReference type="HOGENOM" id="CLU_883350_0_0_1"/>
<comment type="subunit">
    <text evidence="2">Homodimer; disulfide-linked.</text>
</comment>
<evidence type="ECO:0008006" key="9">
    <source>
        <dbReference type="Google" id="ProtNLM"/>
    </source>
</evidence>
<gene>
    <name evidence="7" type="ORF">MAC_02121</name>
</gene>
<dbReference type="Proteomes" id="UP000002499">
    <property type="component" value="Unassembled WGS sequence"/>
</dbReference>
<dbReference type="GO" id="GO:0005576">
    <property type="term" value="C:extracellular region"/>
    <property type="evidence" value="ECO:0007669"/>
    <property type="project" value="InterPro"/>
</dbReference>
<evidence type="ECO:0000256" key="1">
    <source>
        <dbReference type="ARBA" id="ARBA00008693"/>
    </source>
</evidence>
<evidence type="ECO:0000313" key="8">
    <source>
        <dbReference type="Proteomes" id="UP000002499"/>
    </source>
</evidence>
<dbReference type="GO" id="GO:0006874">
    <property type="term" value="P:intracellular calcium ion homeostasis"/>
    <property type="evidence" value="ECO:0007669"/>
    <property type="project" value="TreeGrafter"/>
</dbReference>
<dbReference type="OMA" id="WINTTMS"/>
<keyword evidence="8" id="KW-1185">Reference proteome</keyword>
<dbReference type="PANTHER" id="PTHR11245:SF6">
    <property type="entry name" value="DUF19 DOMAIN-CONTAINING PROTEIN"/>
    <property type="match status" value="1"/>
</dbReference>
<dbReference type="eggNOG" id="KOG3276">
    <property type="taxonomic scope" value="Eukaryota"/>
</dbReference>